<dbReference type="Gene3D" id="1.20.58.1000">
    <property type="entry name" value="Metal-sensitive repressor, helix protomer"/>
    <property type="match status" value="1"/>
</dbReference>
<evidence type="ECO:0000313" key="5">
    <source>
        <dbReference type="Proteomes" id="UP000054698"/>
    </source>
</evidence>
<dbReference type="RefSeq" id="WP_058444838.1">
    <property type="nucleotide sequence ID" value="NZ_CAAAHT010000027.1"/>
</dbReference>
<dbReference type="GO" id="GO:0045892">
    <property type="term" value="P:negative regulation of DNA-templated transcription"/>
    <property type="evidence" value="ECO:0007669"/>
    <property type="project" value="UniProtKB-ARBA"/>
</dbReference>
<dbReference type="PATRIC" id="fig|453.4.peg.1263"/>
<dbReference type="Proteomes" id="UP000251942">
    <property type="component" value="Unassembled WGS sequence"/>
</dbReference>
<dbReference type="STRING" id="453.Lfee_1173"/>
<dbReference type="InterPro" id="IPR003735">
    <property type="entry name" value="Metal_Tscrpt_repr"/>
</dbReference>
<gene>
    <name evidence="2" type="primary">csoR</name>
    <name evidence="2" type="ORF">Lfee_1173</name>
    <name evidence="4" type="ORF">NCTC11978_00670</name>
    <name evidence="3" type="ORF">NCTC12022_00866</name>
</gene>
<dbReference type="CDD" id="cd10148">
    <property type="entry name" value="CsoR-like_DUF156"/>
    <property type="match status" value="1"/>
</dbReference>
<accession>A0A0W0TZG0</accession>
<dbReference type="Proteomes" id="UP000054698">
    <property type="component" value="Unassembled WGS sequence"/>
</dbReference>
<organism evidence="2 5">
    <name type="scientific">Legionella feeleii</name>
    <dbReference type="NCBI Taxonomy" id="453"/>
    <lineage>
        <taxon>Bacteria</taxon>
        <taxon>Pseudomonadati</taxon>
        <taxon>Pseudomonadota</taxon>
        <taxon>Gammaproteobacteria</taxon>
        <taxon>Legionellales</taxon>
        <taxon>Legionellaceae</taxon>
        <taxon>Legionella</taxon>
    </lineage>
</organism>
<dbReference type="GO" id="GO:0003677">
    <property type="term" value="F:DNA binding"/>
    <property type="evidence" value="ECO:0007669"/>
    <property type="project" value="InterPro"/>
</dbReference>
<name>A0A0W0TZG0_9GAMM</name>
<dbReference type="Proteomes" id="UP000254033">
    <property type="component" value="Unassembled WGS sequence"/>
</dbReference>
<evidence type="ECO:0000313" key="6">
    <source>
        <dbReference type="Proteomes" id="UP000251942"/>
    </source>
</evidence>
<dbReference type="EMBL" id="UASS01000007">
    <property type="protein sequence ID" value="SPX60150.1"/>
    <property type="molecule type" value="Genomic_DNA"/>
</dbReference>
<sequence>MSNYPSHEKQISGLNRVIGQLEGIKRMIEDKRYCVEIMSQLRAARNAIKTIELGVLETHIGHCVTEACCSGNEANKDERIREIITLLQKYE</sequence>
<dbReference type="EMBL" id="UGNY01000001">
    <property type="protein sequence ID" value="STX37502.1"/>
    <property type="molecule type" value="Genomic_DNA"/>
</dbReference>
<protein>
    <submittedName>
        <fullName evidence="2">Copper-sensing transcriptional repressor CsoR</fullName>
    </submittedName>
</protein>
<dbReference type="EMBL" id="LNYB01000032">
    <property type="protein sequence ID" value="KTD01234.1"/>
    <property type="molecule type" value="Genomic_DNA"/>
</dbReference>
<comment type="similarity">
    <text evidence="1">Belongs to the FrmR/RcnR family.</text>
</comment>
<dbReference type="PANTHER" id="PTHR33677">
    <property type="entry name" value="TRANSCRIPTIONAL REPRESSOR FRMR-RELATED"/>
    <property type="match status" value="1"/>
</dbReference>
<reference evidence="2 5" key="1">
    <citation type="submission" date="2015-11" db="EMBL/GenBank/DDBJ databases">
        <title>Genomic analysis of 38 Legionella species identifies large and diverse effector repertoires.</title>
        <authorList>
            <person name="Burstein D."/>
            <person name="Amaro F."/>
            <person name="Zusman T."/>
            <person name="Lifshitz Z."/>
            <person name="Cohen O."/>
            <person name="Gilbert J.A."/>
            <person name="Pupko T."/>
            <person name="Shuman H.A."/>
            <person name="Segal G."/>
        </authorList>
    </citation>
    <scope>NUCLEOTIDE SEQUENCE [LARGE SCALE GENOMIC DNA]</scope>
    <source>
        <strain evidence="2 5">WO-44C</strain>
    </source>
</reference>
<evidence type="ECO:0000313" key="2">
    <source>
        <dbReference type="EMBL" id="KTD01234.1"/>
    </source>
</evidence>
<evidence type="ECO:0000313" key="3">
    <source>
        <dbReference type="EMBL" id="SPX60150.1"/>
    </source>
</evidence>
<dbReference type="AlphaFoldDB" id="A0A0W0TZG0"/>
<reference evidence="6 7" key="2">
    <citation type="submission" date="2018-06" db="EMBL/GenBank/DDBJ databases">
        <authorList>
            <consortium name="Pathogen Informatics"/>
            <person name="Doyle S."/>
        </authorList>
    </citation>
    <scope>NUCLEOTIDE SEQUENCE [LARGE SCALE GENOMIC DNA]</scope>
    <source>
        <strain evidence="4 7">NCTC11978</strain>
        <strain evidence="3 6">NCTC12022</strain>
    </source>
</reference>
<keyword evidence="5" id="KW-1185">Reference proteome</keyword>
<dbReference type="Pfam" id="PF02583">
    <property type="entry name" value="Trns_repr_metal"/>
    <property type="match status" value="1"/>
</dbReference>
<dbReference type="OrthoDB" id="9806052at2"/>
<evidence type="ECO:0000256" key="1">
    <source>
        <dbReference type="ARBA" id="ARBA00005260"/>
    </source>
</evidence>
<proteinExistence type="inferred from homology"/>
<evidence type="ECO:0000313" key="7">
    <source>
        <dbReference type="Proteomes" id="UP000254033"/>
    </source>
</evidence>
<dbReference type="InterPro" id="IPR038390">
    <property type="entry name" value="Metal_Tscrpt_repr_sf"/>
</dbReference>
<evidence type="ECO:0000313" key="4">
    <source>
        <dbReference type="EMBL" id="STX37502.1"/>
    </source>
</evidence>
<dbReference type="GO" id="GO:0046872">
    <property type="term" value="F:metal ion binding"/>
    <property type="evidence" value="ECO:0007669"/>
    <property type="project" value="InterPro"/>
</dbReference>